<reference evidence="8 9" key="1">
    <citation type="submission" date="2024-04" db="EMBL/GenBank/DDBJ databases">
        <title>The reference genome of an endangered Asteraceae, Deinandra increscens subsp. villosa, native to the Central Coast of California.</title>
        <authorList>
            <person name="Guilliams M."/>
            <person name="Hasenstab-Lehman K."/>
            <person name="Meyer R."/>
            <person name="Mcevoy S."/>
        </authorList>
    </citation>
    <scope>NUCLEOTIDE SEQUENCE [LARGE SCALE GENOMIC DNA]</scope>
    <source>
        <tissue evidence="8">Leaf</tissue>
    </source>
</reference>
<feature type="signal peptide" evidence="7">
    <location>
        <begin position="1"/>
        <end position="19"/>
    </location>
</feature>
<comment type="caution">
    <text evidence="8">The sequence shown here is derived from an EMBL/GenBank/DDBJ whole genome shotgun (WGS) entry which is preliminary data.</text>
</comment>
<evidence type="ECO:0000256" key="7">
    <source>
        <dbReference type="SAM" id="SignalP"/>
    </source>
</evidence>
<keyword evidence="9" id="KW-1185">Reference proteome</keyword>
<evidence type="ECO:0000256" key="4">
    <source>
        <dbReference type="ARBA" id="ARBA00022729"/>
    </source>
</evidence>
<dbReference type="Gene3D" id="3.80.10.10">
    <property type="entry name" value="Ribonuclease Inhibitor"/>
    <property type="match status" value="3"/>
</dbReference>
<comment type="subcellular location">
    <subcellularLocation>
        <location evidence="1">Cell membrane</location>
    </subcellularLocation>
</comment>
<dbReference type="InterPro" id="IPR046959">
    <property type="entry name" value="PRK1-6/SRF4-like"/>
</dbReference>
<name>A0AAP0CZV7_9ASTR</name>
<dbReference type="AlphaFoldDB" id="A0AAP0CZV7"/>
<gene>
    <name evidence="8" type="ORF">SSX86_015472</name>
</gene>
<evidence type="ECO:0000256" key="3">
    <source>
        <dbReference type="ARBA" id="ARBA00022614"/>
    </source>
</evidence>
<dbReference type="GO" id="GO:0006952">
    <property type="term" value="P:defense response"/>
    <property type="evidence" value="ECO:0007669"/>
    <property type="project" value="UniProtKB-ARBA"/>
</dbReference>
<dbReference type="PANTHER" id="PTHR48007:SF4">
    <property type="entry name" value="LEUCINE-RICH REPEAT RECEPTOR-LIKE PROTEIN KINASE PXC1"/>
    <property type="match status" value="1"/>
</dbReference>
<accession>A0AAP0CZV7</accession>
<evidence type="ECO:0000256" key="5">
    <source>
        <dbReference type="ARBA" id="ARBA00022737"/>
    </source>
</evidence>
<dbReference type="SMART" id="SM00369">
    <property type="entry name" value="LRR_TYP"/>
    <property type="match status" value="4"/>
</dbReference>
<keyword evidence="6" id="KW-0472">Membrane</keyword>
<dbReference type="FunFam" id="3.80.10.10:FF:000269">
    <property type="entry name" value="Piriformospora indica-insensitive protein 2"/>
    <property type="match status" value="1"/>
</dbReference>
<keyword evidence="2" id="KW-1003">Cell membrane</keyword>
<protein>
    <recommendedName>
        <fullName evidence="10">Protein TOO MANY MOUTHS</fullName>
    </recommendedName>
</protein>
<dbReference type="GO" id="GO:0005886">
    <property type="term" value="C:plasma membrane"/>
    <property type="evidence" value="ECO:0007669"/>
    <property type="project" value="UniProtKB-SubCell"/>
</dbReference>
<dbReference type="InterPro" id="IPR001611">
    <property type="entry name" value="Leu-rich_rpt"/>
</dbReference>
<dbReference type="Proteomes" id="UP001408789">
    <property type="component" value="Unassembled WGS sequence"/>
</dbReference>
<dbReference type="EMBL" id="JBCNJP010000016">
    <property type="protein sequence ID" value="KAK9066070.1"/>
    <property type="molecule type" value="Genomic_DNA"/>
</dbReference>
<dbReference type="PANTHER" id="PTHR48007">
    <property type="entry name" value="LEUCINE-RICH REPEAT RECEPTOR-LIKE PROTEIN KINASE PXC1"/>
    <property type="match status" value="1"/>
</dbReference>
<evidence type="ECO:0000256" key="6">
    <source>
        <dbReference type="ARBA" id="ARBA00023136"/>
    </source>
</evidence>
<feature type="chain" id="PRO_5042964698" description="Protein TOO MANY MOUTHS" evidence="7">
    <location>
        <begin position="20"/>
        <end position="480"/>
    </location>
</feature>
<keyword evidence="5" id="KW-0677">Repeat</keyword>
<dbReference type="InterPro" id="IPR032675">
    <property type="entry name" value="LRR_dom_sf"/>
</dbReference>
<dbReference type="FunFam" id="3.80.10.10:FF:000299">
    <property type="entry name" value="Piriformospora indica-insensitive protein 2"/>
    <property type="match status" value="1"/>
</dbReference>
<evidence type="ECO:0000313" key="9">
    <source>
        <dbReference type="Proteomes" id="UP001408789"/>
    </source>
</evidence>
<dbReference type="SUPFAM" id="SSF52058">
    <property type="entry name" value="L domain-like"/>
    <property type="match status" value="1"/>
</dbReference>
<sequence length="480" mass="52488">MNLFPSTLTLILFIPTCLSFTVIMSDSGVPSALVDAPQTGFSMNNGAKTDHDEQQAVYDIMKATGNEWATDIPDVCRGRWHGIECMPDKNNVFHVVSLSFGALSDDTAFPICDPSRSYISPSITKLPHIRTLFFYRCFSDKPQPIPSFLGLLGPSLQTLVLRENGHVGPIPIELGDLTGLRVLDFHKNNLNGSIPVSFSRFTRLKSLDLSSNRLTGSIPSLTCPELTILDLNQNHLTGSIPTTIGNCISLMKIDLSRNRLSGQLPDSINGLTGLTLMDLSYNSLSGPFPQTINIDSLEALILSGNPIGSTIPATAFDRLKNLMILILSDTDLHGPIPESISRLPSLRILHLDRNRLNGSIPTTFRNLNGISELRLNDNELIGRIPFGKETIWNMKRKLKLENNLGLCYDVRNGFGEDLGLLSDSGIDRCGMPMPGPGKMVQHVATANEGAPVRDSRSVAKSVISYNGRLVQLLTVVVFLL</sequence>
<evidence type="ECO:0000256" key="1">
    <source>
        <dbReference type="ARBA" id="ARBA00004236"/>
    </source>
</evidence>
<evidence type="ECO:0000256" key="2">
    <source>
        <dbReference type="ARBA" id="ARBA00022475"/>
    </source>
</evidence>
<dbReference type="PRINTS" id="PR00019">
    <property type="entry name" value="LEURICHRPT"/>
</dbReference>
<dbReference type="Pfam" id="PF13855">
    <property type="entry name" value="LRR_8"/>
    <property type="match status" value="3"/>
</dbReference>
<evidence type="ECO:0008006" key="10">
    <source>
        <dbReference type="Google" id="ProtNLM"/>
    </source>
</evidence>
<keyword evidence="3" id="KW-0433">Leucine-rich repeat</keyword>
<dbReference type="PROSITE" id="PS51450">
    <property type="entry name" value="LRR"/>
    <property type="match status" value="1"/>
</dbReference>
<dbReference type="InterPro" id="IPR003591">
    <property type="entry name" value="Leu-rich_rpt_typical-subtyp"/>
</dbReference>
<dbReference type="GO" id="GO:0051707">
    <property type="term" value="P:response to other organism"/>
    <property type="evidence" value="ECO:0007669"/>
    <property type="project" value="UniProtKB-ARBA"/>
</dbReference>
<evidence type="ECO:0000313" key="8">
    <source>
        <dbReference type="EMBL" id="KAK9066070.1"/>
    </source>
</evidence>
<proteinExistence type="predicted"/>
<organism evidence="8 9">
    <name type="scientific">Deinandra increscens subsp. villosa</name>
    <dbReference type="NCBI Taxonomy" id="3103831"/>
    <lineage>
        <taxon>Eukaryota</taxon>
        <taxon>Viridiplantae</taxon>
        <taxon>Streptophyta</taxon>
        <taxon>Embryophyta</taxon>
        <taxon>Tracheophyta</taxon>
        <taxon>Spermatophyta</taxon>
        <taxon>Magnoliopsida</taxon>
        <taxon>eudicotyledons</taxon>
        <taxon>Gunneridae</taxon>
        <taxon>Pentapetalae</taxon>
        <taxon>asterids</taxon>
        <taxon>campanulids</taxon>
        <taxon>Asterales</taxon>
        <taxon>Asteraceae</taxon>
        <taxon>Asteroideae</taxon>
        <taxon>Heliantheae alliance</taxon>
        <taxon>Madieae</taxon>
        <taxon>Madiinae</taxon>
        <taxon>Deinandra</taxon>
    </lineage>
</organism>
<keyword evidence="4 7" id="KW-0732">Signal</keyword>